<feature type="region of interest" description="Disordered" evidence="1">
    <location>
        <begin position="483"/>
        <end position="554"/>
    </location>
</feature>
<reference evidence="3 4" key="1">
    <citation type="submission" date="2019-07" db="EMBL/GenBank/DDBJ databases">
        <title>Analysis of the biochemical properties, biological activity and biotechnological potential of siderophores and biosurfactants produced by Antarctic psychrotolerant bacteria.</title>
        <authorList>
            <person name="Styczynski M."/>
            <person name="Krucon T."/>
            <person name="Decewicz P."/>
            <person name="Dziewit L."/>
        </authorList>
    </citation>
    <scope>NUCLEOTIDE SEQUENCE [LARGE SCALE GENOMIC DNA]</scope>
    <source>
        <strain evidence="3 4">ANT_H27</strain>
    </source>
</reference>
<evidence type="ECO:0000256" key="1">
    <source>
        <dbReference type="SAM" id="MobiDB-lite"/>
    </source>
</evidence>
<protein>
    <submittedName>
        <fullName evidence="3">Relaxase</fullName>
    </submittedName>
</protein>
<dbReference type="OrthoDB" id="4382201at2"/>
<comment type="caution">
    <text evidence="3">The sequence shown here is derived from an EMBL/GenBank/DDBJ whole genome shotgun (WGS) entry which is preliminary data.</text>
</comment>
<proteinExistence type="predicted"/>
<gene>
    <name evidence="3" type="ORF">FQ154_18525</name>
</gene>
<dbReference type="Proteomes" id="UP000323856">
    <property type="component" value="Unassembled WGS sequence"/>
</dbReference>
<sequence>MIPNITRGGRMQGLLSYLVSVDADKTANVHTDPHLVAGSPAMMAWFDDGILDQDDADRIAAFLDRPRKEFGVEVLYRDQRKNAPRGPDGKAQLLKGDVWHCSLSLSAGERHVTDQEWGDIANDFIDQMGFSEASGKAPCRWVAIDHGTSSKGNHHIHLAVSLVREDGTKASVHNDRSRAQDMCRGLEKKYGLEELSTVHASRGYEPAEKQTAIRQGREMHRTSLERKVRAASTAASTEAEFVRQGRDMGLLMRPRYAKNTTDVVVGYSVAERPPKGERPVWFGGGKIARDLGLGQMRTKWPDTAQGSLEAVAEWNAAARNRRQVKPQRGPAKSEYTVAQQWAIHTANAEEMADRLASLPVDDHASWAKVARETSGVFAAWSTQLETTAGPLAATAAELAKTAQLRDVRQHTKPVPLPSLASSTMLLLAAGSNSKTAAQSALLLQLMRTSRAIYDMHEQSKRLREVRNLGQVLSTELRPFVRAMPDPVNTKGNIPVTAAPGRSSEQDLPEAVRIARRGSPMPLGAVRQGSVVPSTAEPARTYQPTVPGPEKDYGR</sequence>
<name>A0A5B0E508_9MICC</name>
<dbReference type="AlphaFoldDB" id="A0A5B0E508"/>
<organism evidence="3 4">
    <name type="scientific">Paeniglutamicibacter gangotriensis</name>
    <dbReference type="NCBI Taxonomy" id="254787"/>
    <lineage>
        <taxon>Bacteria</taxon>
        <taxon>Bacillati</taxon>
        <taxon>Actinomycetota</taxon>
        <taxon>Actinomycetes</taxon>
        <taxon>Micrococcales</taxon>
        <taxon>Micrococcaceae</taxon>
        <taxon>Paeniglutamicibacter</taxon>
    </lineage>
</organism>
<evidence type="ECO:0000259" key="2">
    <source>
        <dbReference type="Pfam" id="PF03432"/>
    </source>
</evidence>
<feature type="domain" description="MobA/VirD2-like nuclease" evidence="2">
    <location>
        <begin position="95"/>
        <end position="192"/>
    </location>
</feature>
<dbReference type="InterPro" id="IPR005094">
    <property type="entry name" value="Endonuclease_MobA/VirD2"/>
</dbReference>
<evidence type="ECO:0000313" key="3">
    <source>
        <dbReference type="EMBL" id="KAA0973372.1"/>
    </source>
</evidence>
<dbReference type="EMBL" id="VOBL01000028">
    <property type="protein sequence ID" value="KAA0973372.1"/>
    <property type="molecule type" value="Genomic_DNA"/>
</dbReference>
<evidence type="ECO:0000313" key="4">
    <source>
        <dbReference type="Proteomes" id="UP000323856"/>
    </source>
</evidence>
<dbReference type="Pfam" id="PF03432">
    <property type="entry name" value="Relaxase"/>
    <property type="match status" value="1"/>
</dbReference>
<accession>A0A5B0E508</accession>